<evidence type="ECO:0000256" key="1">
    <source>
        <dbReference type="ARBA" id="ARBA00004651"/>
    </source>
</evidence>
<evidence type="ECO:0000256" key="6">
    <source>
        <dbReference type="SAM" id="Phobius"/>
    </source>
</evidence>
<keyword evidence="4 6" id="KW-1133">Transmembrane helix</keyword>
<evidence type="ECO:0000256" key="3">
    <source>
        <dbReference type="ARBA" id="ARBA00022692"/>
    </source>
</evidence>
<feature type="transmembrane region" description="Helical" evidence="6">
    <location>
        <begin position="223"/>
        <end position="241"/>
    </location>
</feature>
<dbReference type="GO" id="GO:0022857">
    <property type="term" value="F:transmembrane transporter activity"/>
    <property type="evidence" value="ECO:0007669"/>
    <property type="project" value="InterPro"/>
</dbReference>
<dbReference type="AlphaFoldDB" id="A0A381YTA1"/>
<keyword evidence="5 6" id="KW-0472">Membrane</keyword>
<dbReference type="InterPro" id="IPR050189">
    <property type="entry name" value="MFS_Efflux_Transporters"/>
</dbReference>
<reference evidence="7" key="1">
    <citation type="submission" date="2018-05" db="EMBL/GenBank/DDBJ databases">
        <authorList>
            <person name="Lanie J.A."/>
            <person name="Ng W.-L."/>
            <person name="Kazmierczak K.M."/>
            <person name="Andrzejewski T.M."/>
            <person name="Davidsen T.M."/>
            <person name="Wayne K.J."/>
            <person name="Tettelin H."/>
            <person name="Glass J.I."/>
            <person name="Rusch D."/>
            <person name="Podicherti R."/>
            <person name="Tsui H.-C.T."/>
            <person name="Winkler M.E."/>
        </authorList>
    </citation>
    <scope>NUCLEOTIDE SEQUENCE</scope>
</reference>
<feature type="transmembrane region" description="Helical" evidence="6">
    <location>
        <begin position="248"/>
        <end position="268"/>
    </location>
</feature>
<dbReference type="InterPro" id="IPR036259">
    <property type="entry name" value="MFS_trans_sf"/>
</dbReference>
<feature type="transmembrane region" description="Helical" evidence="6">
    <location>
        <begin position="24"/>
        <end position="47"/>
    </location>
</feature>
<dbReference type="GO" id="GO:0005886">
    <property type="term" value="C:plasma membrane"/>
    <property type="evidence" value="ECO:0007669"/>
    <property type="project" value="UniProtKB-SubCell"/>
</dbReference>
<evidence type="ECO:0000256" key="4">
    <source>
        <dbReference type="ARBA" id="ARBA00022989"/>
    </source>
</evidence>
<feature type="transmembrane region" description="Helical" evidence="6">
    <location>
        <begin position="177"/>
        <end position="195"/>
    </location>
</feature>
<dbReference type="Gene3D" id="1.20.1250.20">
    <property type="entry name" value="MFS general substrate transporter like domains"/>
    <property type="match status" value="2"/>
</dbReference>
<gene>
    <name evidence="7" type="ORF">METZ01_LOCUS132637</name>
</gene>
<sequence length="364" mass="39683">MMPVLIGPAIVGTLVDHGGFSEEYAGWVIAFGSLGSALTLLIISVYIHRLNLKRLAYVCLFLAMIIDLYSSFNAKPEFYFLMIRLLLGTLITVANIAVYTSIASFQNYERGYGLFVLMQYSLSGLGLYYLILYSDFLGVQGLYLSLAILDFIALLMVRSFPDLKMQPTSNQDSKSELKVLLTGATVFAVLGFGIHEMSGVAQFTYIERIGVAISIEDQSLSKIMLIASLLGIPGSMVCIVIGKRFGLLPPFLFGFLGCLLGMSLLIISKTYLTYTIRMCLMGFSWSLLLPYIQSYLASLDKKGSALAAGNSFATIGAATGAALGANLVGQNSNYDGLLQVTILIYIVAASFFIISIKRRHSVHE</sequence>
<feature type="transmembrane region" description="Helical" evidence="6">
    <location>
        <begin position="54"/>
        <end position="72"/>
    </location>
</feature>
<dbReference type="PANTHER" id="PTHR43124">
    <property type="entry name" value="PURINE EFFLUX PUMP PBUE"/>
    <property type="match status" value="1"/>
</dbReference>
<dbReference type="SUPFAM" id="SSF103473">
    <property type="entry name" value="MFS general substrate transporter"/>
    <property type="match status" value="1"/>
</dbReference>
<evidence type="ECO:0008006" key="8">
    <source>
        <dbReference type="Google" id="ProtNLM"/>
    </source>
</evidence>
<proteinExistence type="predicted"/>
<dbReference type="InterPro" id="IPR011701">
    <property type="entry name" value="MFS"/>
</dbReference>
<accession>A0A381YTA1</accession>
<keyword evidence="2" id="KW-1003">Cell membrane</keyword>
<protein>
    <recommendedName>
        <fullName evidence="8">Major facilitator superfamily (MFS) profile domain-containing protein</fullName>
    </recommendedName>
</protein>
<feature type="transmembrane region" description="Helical" evidence="6">
    <location>
        <begin position="337"/>
        <end position="356"/>
    </location>
</feature>
<dbReference type="EMBL" id="UINC01018913">
    <property type="protein sequence ID" value="SVA79783.1"/>
    <property type="molecule type" value="Genomic_DNA"/>
</dbReference>
<feature type="transmembrane region" description="Helical" evidence="6">
    <location>
        <begin position="137"/>
        <end position="157"/>
    </location>
</feature>
<feature type="transmembrane region" description="Helical" evidence="6">
    <location>
        <begin position="78"/>
        <end position="99"/>
    </location>
</feature>
<dbReference type="PANTHER" id="PTHR43124:SF10">
    <property type="entry name" value="PURINE EFFLUX PUMP PBUE"/>
    <property type="match status" value="1"/>
</dbReference>
<comment type="subcellular location">
    <subcellularLocation>
        <location evidence="1">Cell membrane</location>
        <topology evidence="1">Multi-pass membrane protein</topology>
    </subcellularLocation>
</comment>
<dbReference type="Pfam" id="PF07690">
    <property type="entry name" value="MFS_1"/>
    <property type="match status" value="1"/>
</dbReference>
<organism evidence="7">
    <name type="scientific">marine metagenome</name>
    <dbReference type="NCBI Taxonomy" id="408172"/>
    <lineage>
        <taxon>unclassified sequences</taxon>
        <taxon>metagenomes</taxon>
        <taxon>ecological metagenomes</taxon>
    </lineage>
</organism>
<evidence type="ECO:0000313" key="7">
    <source>
        <dbReference type="EMBL" id="SVA79783.1"/>
    </source>
</evidence>
<keyword evidence="3 6" id="KW-0812">Transmembrane</keyword>
<evidence type="ECO:0000256" key="5">
    <source>
        <dbReference type="ARBA" id="ARBA00023136"/>
    </source>
</evidence>
<feature type="transmembrane region" description="Helical" evidence="6">
    <location>
        <begin position="304"/>
        <end position="325"/>
    </location>
</feature>
<evidence type="ECO:0000256" key="2">
    <source>
        <dbReference type="ARBA" id="ARBA00022475"/>
    </source>
</evidence>
<name>A0A381YTA1_9ZZZZ</name>
<feature type="transmembrane region" description="Helical" evidence="6">
    <location>
        <begin position="111"/>
        <end position="131"/>
    </location>
</feature>